<feature type="region of interest" description="Disordered" evidence="1">
    <location>
        <begin position="216"/>
        <end position="235"/>
    </location>
</feature>
<feature type="chain" id="PRO_5018176920" description="WSC domain-containing protein" evidence="3">
    <location>
        <begin position="29"/>
        <end position="358"/>
    </location>
</feature>
<dbReference type="Pfam" id="PF01822">
    <property type="entry name" value="WSC"/>
    <property type="match status" value="1"/>
</dbReference>
<feature type="domain" description="WSC" evidence="4">
    <location>
        <begin position="50"/>
        <end position="151"/>
    </location>
</feature>
<keyword evidence="2" id="KW-0812">Transmembrane</keyword>
<feature type="region of interest" description="Disordered" evidence="1">
    <location>
        <begin position="271"/>
        <end position="326"/>
    </location>
</feature>
<dbReference type="PROSITE" id="PS51212">
    <property type="entry name" value="WSC"/>
    <property type="match status" value="1"/>
</dbReference>
<evidence type="ECO:0000256" key="1">
    <source>
        <dbReference type="SAM" id="MobiDB-lite"/>
    </source>
</evidence>
<evidence type="ECO:0000313" key="5">
    <source>
        <dbReference type="EMBL" id="RMY57453.1"/>
    </source>
</evidence>
<feature type="signal peptide" evidence="3">
    <location>
        <begin position="1"/>
        <end position="28"/>
    </location>
</feature>
<keyword evidence="2" id="KW-1133">Transmembrane helix</keyword>
<evidence type="ECO:0000313" key="6">
    <source>
        <dbReference type="Proteomes" id="UP000269539"/>
    </source>
</evidence>
<proteinExistence type="predicted"/>
<accession>A0A3M7CZT0</accession>
<dbReference type="InterPro" id="IPR002889">
    <property type="entry name" value="WSC_carb-bd"/>
</dbReference>
<keyword evidence="3" id="KW-0732">Signal</keyword>
<dbReference type="EMBL" id="QWIO01002348">
    <property type="protein sequence ID" value="RMY57453.1"/>
    <property type="molecule type" value="Genomic_DNA"/>
</dbReference>
<name>A0A3M7CZT0_HORWE</name>
<gene>
    <name evidence="5" type="ORF">D0864_13504</name>
</gene>
<dbReference type="SMART" id="SM00321">
    <property type="entry name" value="WSC"/>
    <property type="match status" value="1"/>
</dbReference>
<evidence type="ECO:0000259" key="4">
    <source>
        <dbReference type="PROSITE" id="PS51212"/>
    </source>
</evidence>
<comment type="caution">
    <text evidence="5">The sequence shown here is derived from an EMBL/GenBank/DDBJ whole genome shotgun (WGS) entry which is preliminary data.</text>
</comment>
<feature type="region of interest" description="Disordered" evidence="1">
    <location>
        <begin position="133"/>
        <end position="193"/>
    </location>
</feature>
<keyword evidence="2" id="KW-0472">Membrane</keyword>
<dbReference type="Proteomes" id="UP000269539">
    <property type="component" value="Unassembled WGS sequence"/>
</dbReference>
<organism evidence="5 6">
    <name type="scientific">Hortaea werneckii</name>
    <name type="common">Black yeast</name>
    <name type="synonym">Cladosporium werneckii</name>
    <dbReference type="NCBI Taxonomy" id="91943"/>
    <lineage>
        <taxon>Eukaryota</taxon>
        <taxon>Fungi</taxon>
        <taxon>Dikarya</taxon>
        <taxon>Ascomycota</taxon>
        <taxon>Pezizomycotina</taxon>
        <taxon>Dothideomycetes</taxon>
        <taxon>Dothideomycetidae</taxon>
        <taxon>Mycosphaerellales</taxon>
        <taxon>Teratosphaeriaceae</taxon>
        <taxon>Hortaea</taxon>
    </lineage>
</organism>
<sequence>MPSTFGVTTAYAALSLLTATVTCTHAHAHFHQKLTRSQPAAAVLEKRLSAMTYEGCYSSSAGLTDQGSYTYQTSGYCQEQCAPDNYAVMGLSGGSNCWCGNALPQSSNKVSDSKCSGGDGFFSVYLTGTKDEADVPEYGGGGSDSSSSSTSSVGSSSTTAVESSSTTAAAADTSSSSSQTTQPDQSNPATTTQAPVVVTSVAPGSTVIVTQPATQVADATATNSPTEDSKSGGDGGGTNVAGVAAGVVVGVLAAAAIVAGIVLWIRHKKRQQAEEEYKRQNQVSDFMRGSDMREPKPPPTAYSQQSDSRLDPEAGRRNSAGSIADDQDYSRRILRKGLVLFLPIRGSSLRQPDGRTNE</sequence>
<protein>
    <recommendedName>
        <fullName evidence="4">WSC domain-containing protein</fullName>
    </recommendedName>
</protein>
<feature type="compositionally biased region" description="Low complexity" evidence="1">
    <location>
        <begin position="144"/>
        <end position="193"/>
    </location>
</feature>
<dbReference type="AlphaFoldDB" id="A0A3M7CZT0"/>
<reference evidence="5 6" key="1">
    <citation type="journal article" date="2018" name="BMC Genomics">
        <title>Genomic evidence for intraspecific hybridization in a clonal and extremely halotolerant yeast.</title>
        <authorList>
            <person name="Gostincar C."/>
            <person name="Stajich J.E."/>
            <person name="Zupancic J."/>
            <person name="Zalar P."/>
            <person name="Gunde-Cimerman N."/>
        </authorList>
    </citation>
    <scope>NUCLEOTIDE SEQUENCE [LARGE SCALE GENOMIC DNA]</scope>
    <source>
        <strain evidence="5 6">EXF-10513</strain>
    </source>
</reference>
<evidence type="ECO:0000256" key="3">
    <source>
        <dbReference type="SAM" id="SignalP"/>
    </source>
</evidence>
<evidence type="ECO:0000256" key="2">
    <source>
        <dbReference type="SAM" id="Phobius"/>
    </source>
</evidence>
<feature type="transmembrane region" description="Helical" evidence="2">
    <location>
        <begin position="240"/>
        <end position="265"/>
    </location>
</feature>